<dbReference type="OrthoDB" id="6214862at2759"/>
<dbReference type="Proteomes" id="UP000694844">
    <property type="component" value="Chromosome 9"/>
</dbReference>
<keyword evidence="2" id="KW-1185">Reference proteome</keyword>
<gene>
    <name evidence="3" type="primary">LOC111115131</name>
</gene>
<evidence type="ECO:0000313" key="2">
    <source>
        <dbReference type="Proteomes" id="UP000694844"/>
    </source>
</evidence>
<feature type="region of interest" description="Disordered" evidence="1">
    <location>
        <begin position="29"/>
        <end position="54"/>
    </location>
</feature>
<reference evidence="3" key="1">
    <citation type="submission" date="2025-08" db="UniProtKB">
        <authorList>
            <consortium name="RefSeq"/>
        </authorList>
    </citation>
    <scope>IDENTIFICATION</scope>
    <source>
        <tissue evidence="3">Whole sample</tissue>
    </source>
</reference>
<dbReference type="KEGG" id="cvn:111115131"/>
<evidence type="ECO:0000313" key="3">
    <source>
        <dbReference type="RefSeq" id="XP_022309464.1"/>
    </source>
</evidence>
<name>A0A8B8C2Z7_CRAVI</name>
<proteinExistence type="predicted"/>
<evidence type="ECO:0000256" key="1">
    <source>
        <dbReference type="SAM" id="MobiDB-lite"/>
    </source>
</evidence>
<protein>
    <submittedName>
        <fullName evidence="3">Uncharacterized protein LOC111115131</fullName>
    </submittedName>
</protein>
<dbReference type="GeneID" id="111115131"/>
<accession>A0A8B8C2Z7</accession>
<dbReference type="RefSeq" id="XP_022309464.1">
    <property type="nucleotide sequence ID" value="XM_022453756.1"/>
</dbReference>
<organism evidence="2 3">
    <name type="scientific">Crassostrea virginica</name>
    <name type="common">Eastern oyster</name>
    <dbReference type="NCBI Taxonomy" id="6565"/>
    <lineage>
        <taxon>Eukaryota</taxon>
        <taxon>Metazoa</taxon>
        <taxon>Spiralia</taxon>
        <taxon>Lophotrochozoa</taxon>
        <taxon>Mollusca</taxon>
        <taxon>Bivalvia</taxon>
        <taxon>Autobranchia</taxon>
        <taxon>Pteriomorphia</taxon>
        <taxon>Ostreida</taxon>
        <taxon>Ostreoidea</taxon>
        <taxon>Ostreidae</taxon>
        <taxon>Crassostrea</taxon>
    </lineage>
</organism>
<dbReference type="AlphaFoldDB" id="A0A8B8C2Z7"/>
<sequence>MDSGGTCIETTKPFGDTHQKMMSCLPRIQRRKTDLTEEKEDKDSRKVKSAKSQREKKCLADENTLQELRSFYQRGAVRIQDLAIHNRYYNLKCFPHIAYISKLARNLKPEVEKVIQRSVLETILSTDVIIEIKYAGEITEENLRLVSKRKGRKMKSMNEPIWDVSPIVCFETDKNKELAFKEQFLHVTEPCQQIFVKSTSIGGETFVKNEKYITACQDHVRQAIISCLEDPLRCLLNKWKQEIVSTVQTKPNLWLITEIENITKHLLSEVTTSGSKSSRCEHIVPQNVKDYLFSQDDVTSFGLWKHSRFRVCIRKSADQEKMKNNLNELNRGFFENYQLFFETTSFVEKLTMRQGDCIVRKENEKHFEGTLGGFVQEHTDSRKIYGLTCHHLFPDIESSAFADDPLQSEIGTCVFTTREKSSDFAAIKMHKIANCDLKFRDEDENQTIARVYNENIYDIGVVHKIGRITGSTTGSIVSAEYYNKLFDGNNRELLFLVGRSGEKAFSEQGDSGALVFAHPKDLEHSYVNVVGMVYGNYEKEDERLDDDENCCLGINVTPKEEEGNTPKGKTNVIYQREEESVDKTYVVQKRGEQPADPDHISCCYRIHPALDLFQKAQNISVRFREDLSPSSSPSSSEDFS</sequence>
<feature type="compositionally biased region" description="Basic and acidic residues" evidence="1">
    <location>
        <begin position="31"/>
        <end position="54"/>
    </location>
</feature>